<feature type="region of interest" description="Disordered" evidence="1">
    <location>
        <begin position="80"/>
        <end position="108"/>
    </location>
</feature>
<evidence type="ECO:0000313" key="3">
    <source>
        <dbReference type="Proteomes" id="UP000007875"/>
    </source>
</evidence>
<accession>H2YBZ1</accession>
<feature type="compositionally biased region" description="Low complexity" evidence="1">
    <location>
        <begin position="80"/>
        <end position="105"/>
    </location>
</feature>
<protein>
    <submittedName>
        <fullName evidence="2">Uncharacterized protein</fullName>
    </submittedName>
</protein>
<feature type="compositionally biased region" description="Polar residues" evidence="1">
    <location>
        <begin position="47"/>
        <end position="64"/>
    </location>
</feature>
<dbReference type="Ensembl" id="ENSCSAVT00000002883.1">
    <property type="protein sequence ID" value="ENSCSAVP00000002839.1"/>
    <property type="gene ID" value="ENSCSAVG00000001695.1"/>
</dbReference>
<name>H2YBZ1_CIOSA</name>
<reference evidence="3" key="1">
    <citation type="submission" date="2003-08" db="EMBL/GenBank/DDBJ databases">
        <authorList>
            <person name="Birren B."/>
            <person name="Nusbaum C."/>
            <person name="Abebe A."/>
            <person name="Abouelleil A."/>
            <person name="Adekoya E."/>
            <person name="Ait-zahra M."/>
            <person name="Allen N."/>
            <person name="Allen T."/>
            <person name="An P."/>
            <person name="Anderson M."/>
            <person name="Anderson S."/>
            <person name="Arachchi H."/>
            <person name="Armbruster J."/>
            <person name="Bachantsang P."/>
            <person name="Baldwin J."/>
            <person name="Barry A."/>
            <person name="Bayul T."/>
            <person name="Blitshsteyn B."/>
            <person name="Bloom T."/>
            <person name="Blye J."/>
            <person name="Boguslavskiy L."/>
            <person name="Borowsky M."/>
            <person name="Boukhgalter B."/>
            <person name="Brunache A."/>
            <person name="Butler J."/>
            <person name="Calixte N."/>
            <person name="Calvo S."/>
            <person name="Camarata J."/>
            <person name="Campo K."/>
            <person name="Chang J."/>
            <person name="Cheshatsang Y."/>
            <person name="Citroen M."/>
            <person name="Collymore A."/>
            <person name="Considine T."/>
            <person name="Cook A."/>
            <person name="Cooke P."/>
            <person name="Corum B."/>
            <person name="Cuomo C."/>
            <person name="David R."/>
            <person name="Dawoe T."/>
            <person name="Degray S."/>
            <person name="Dodge S."/>
            <person name="Dooley K."/>
            <person name="Dorje P."/>
            <person name="Dorjee K."/>
            <person name="Dorris L."/>
            <person name="Duffey N."/>
            <person name="Dupes A."/>
            <person name="Elkins T."/>
            <person name="Engels R."/>
            <person name="Erickson J."/>
            <person name="Farina A."/>
            <person name="Faro S."/>
            <person name="Ferreira P."/>
            <person name="Fischer H."/>
            <person name="Fitzgerald M."/>
            <person name="Foley K."/>
            <person name="Gage D."/>
            <person name="Galagan J."/>
            <person name="Gearin G."/>
            <person name="Gnerre S."/>
            <person name="Gnirke A."/>
            <person name="Goyette A."/>
            <person name="Graham J."/>
            <person name="Grandbois E."/>
            <person name="Gyaltsen K."/>
            <person name="Hafez N."/>
            <person name="Hagopian D."/>
            <person name="Hagos B."/>
            <person name="Hall J."/>
            <person name="Hatcher B."/>
            <person name="Heller A."/>
            <person name="Higgins H."/>
            <person name="Honan T."/>
            <person name="Horn A."/>
            <person name="Houde N."/>
            <person name="Hughes L."/>
            <person name="Hulme W."/>
            <person name="Husby E."/>
            <person name="Iliev I."/>
            <person name="Jaffe D."/>
            <person name="Jones C."/>
            <person name="Kamal M."/>
            <person name="Kamat A."/>
            <person name="Kamvysselis M."/>
            <person name="Karlsson E."/>
            <person name="Kells C."/>
            <person name="Kieu A."/>
            <person name="Kisner P."/>
            <person name="Kodira C."/>
            <person name="Kulbokas E."/>
            <person name="Labutti K."/>
            <person name="Lama D."/>
            <person name="Landers T."/>
            <person name="Leger J."/>
            <person name="Levine S."/>
            <person name="Lewis D."/>
            <person name="Lewis T."/>
            <person name="Lindblad-toh K."/>
            <person name="Liu X."/>
            <person name="Lokyitsang T."/>
            <person name="Lokyitsang Y."/>
            <person name="Lucien O."/>
            <person name="Lui A."/>
            <person name="Ma L.J."/>
            <person name="Mabbitt R."/>
            <person name="Macdonald J."/>
            <person name="Maclean C."/>
            <person name="Major J."/>
            <person name="Manning J."/>
            <person name="Marabella R."/>
            <person name="Maru K."/>
            <person name="Matthews C."/>
            <person name="Mauceli E."/>
            <person name="Mccarthy M."/>
            <person name="Mcdonough S."/>
            <person name="Mcghee T."/>
            <person name="Meldrim J."/>
            <person name="Meneus L."/>
            <person name="Mesirov J."/>
            <person name="Mihalev A."/>
            <person name="Mihova T."/>
            <person name="Mikkelsen T."/>
            <person name="Mlenga V."/>
            <person name="Moru K."/>
            <person name="Mozes J."/>
            <person name="Mulrain L."/>
            <person name="Munson G."/>
            <person name="Naylor J."/>
            <person name="Newes C."/>
            <person name="Nguyen C."/>
            <person name="Nguyen N."/>
            <person name="Nguyen T."/>
            <person name="Nicol R."/>
            <person name="Nielsen C."/>
            <person name="Nizzari M."/>
            <person name="Norbu C."/>
            <person name="Norbu N."/>
            <person name="O'donnell P."/>
            <person name="Okoawo O."/>
            <person name="O'leary S."/>
            <person name="Omotosho B."/>
            <person name="O'neill K."/>
            <person name="Osman S."/>
            <person name="Parker S."/>
            <person name="Perrin D."/>
            <person name="Phunkhang P."/>
            <person name="Piqani B."/>
            <person name="Purcell S."/>
            <person name="Rachupka T."/>
            <person name="Ramasamy U."/>
            <person name="Rameau R."/>
            <person name="Ray V."/>
            <person name="Raymond C."/>
            <person name="Retta R."/>
            <person name="Richardson S."/>
            <person name="Rise C."/>
            <person name="Rodriguez J."/>
            <person name="Rogers J."/>
            <person name="Rogov P."/>
            <person name="Rutman M."/>
            <person name="Schupbach R."/>
            <person name="Seaman C."/>
            <person name="Settipalli S."/>
            <person name="Sharpe T."/>
            <person name="Sheridan J."/>
            <person name="Sherpa N."/>
            <person name="Shi J."/>
            <person name="Smirnov S."/>
            <person name="Smith C."/>
            <person name="Sougnez C."/>
            <person name="Spencer B."/>
            <person name="Stalker J."/>
            <person name="Stange-thomann N."/>
            <person name="Stavropoulos S."/>
            <person name="Stetson K."/>
            <person name="Stone C."/>
            <person name="Stone S."/>
            <person name="Stubbs M."/>
            <person name="Talamas J."/>
            <person name="Tchuinga P."/>
            <person name="Tenzing P."/>
            <person name="Tesfaye S."/>
            <person name="Theodore J."/>
            <person name="Thoulutsang Y."/>
            <person name="Topham K."/>
            <person name="Towey S."/>
            <person name="Tsamla T."/>
            <person name="Tsomo N."/>
            <person name="Vallee D."/>
            <person name="Vassiliev H."/>
            <person name="Venkataraman V."/>
            <person name="Vinson J."/>
            <person name="Vo A."/>
            <person name="Wade C."/>
            <person name="Wang S."/>
            <person name="Wangchuk T."/>
            <person name="Wangdi T."/>
            <person name="Whittaker C."/>
            <person name="Wilkinson J."/>
            <person name="Wu Y."/>
            <person name="Wyman D."/>
            <person name="Yadav S."/>
            <person name="Yang S."/>
            <person name="Yang X."/>
            <person name="Yeager S."/>
            <person name="Yee E."/>
            <person name="Young G."/>
            <person name="Zainoun J."/>
            <person name="Zembeck L."/>
            <person name="Zimmer A."/>
            <person name="Zody M."/>
            <person name="Lander E."/>
        </authorList>
    </citation>
    <scope>NUCLEOTIDE SEQUENCE [LARGE SCALE GENOMIC DNA]</scope>
</reference>
<dbReference type="InParanoid" id="H2YBZ1"/>
<dbReference type="AlphaFoldDB" id="H2YBZ1"/>
<keyword evidence="3" id="KW-1185">Reference proteome</keyword>
<organism evidence="2 3">
    <name type="scientific">Ciona savignyi</name>
    <name type="common">Pacific transparent sea squirt</name>
    <dbReference type="NCBI Taxonomy" id="51511"/>
    <lineage>
        <taxon>Eukaryota</taxon>
        <taxon>Metazoa</taxon>
        <taxon>Chordata</taxon>
        <taxon>Tunicata</taxon>
        <taxon>Ascidiacea</taxon>
        <taxon>Phlebobranchia</taxon>
        <taxon>Cionidae</taxon>
        <taxon>Ciona</taxon>
    </lineage>
</organism>
<evidence type="ECO:0000256" key="1">
    <source>
        <dbReference type="SAM" id="MobiDB-lite"/>
    </source>
</evidence>
<proteinExistence type="predicted"/>
<dbReference type="Proteomes" id="UP000007875">
    <property type="component" value="Unassembled WGS sequence"/>
</dbReference>
<reference evidence="2" key="3">
    <citation type="submission" date="2025-09" db="UniProtKB">
        <authorList>
            <consortium name="Ensembl"/>
        </authorList>
    </citation>
    <scope>IDENTIFICATION</scope>
</reference>
<feature type="region of interest" description="Disordered" evidence="1">
    <location>
        <begin position="44"/>
        <end position="64"/>
    </location>
</feature>
<reference evidence="2" key="2">
    <citation type="submission" date="2025-08" db="UniProtKB">
        <authorList>
            <consortium name="Ensembl"/>
        </authorList>
    </citation>
    <scope>IDENTIFICATION</scope>
</reference>
<dbReference type="HOGENOM" id="CLU_2054903_0_0_1"/>
<evidence type="ECO:0000313" key="2">
    <source>
        <dbReference type="Ensembl" id="ENSCSAVP00000002839.1"/>
    </source>
</evidence>
<sequence>MKVTSSMRALTPLERESILCLEEAFSNDQEWNFSSGEEDHVFERKSVSSSSTLGTNGNESDTSSVGSIIDLVGNLSDICVSSSSSPRSSEYASPLKSNQNNSNNQFSYQADAYHGVNDII</sequence>